<dbReference type="Proteomes" id="UP000500857">
    <property type="component" value="Chromosome"/>
</dbReference>
<protein>
    <submittedName>
        <fullName evidence="2">Uncharacterized protein</fullName>
    </submittedName>
</protein>
<proteinExistence type="predicted"/>
<name>A0A6H1U336_9CYAN</name>
<dbReference type="EMBL" id="CP051167">
    <property type="protein sequence ID" value="QIZ73282.1"/>
    <property type="molecule type" value="Genomic_DNA"/>
</dbReference>
<evidence type="ECO:0000313" key="3">
    <source>
        <dbReference type="Proteomes" id="UP000500857"/>
    </source>
</evidence>
<evidence type="ECO:0000313" key="2">
    <source>
        <dbReference type="EMBL" id="QIZ73282.1"/>
    </source>
</evidence>
<organism evidence="2 3">
    <name type="scientific">Oxynema aestuarii AP17</name>
    <dbReference type="NCBI Taxonomy" id="2064643"/>
    <lineage>
        <taxon>Bacteria</taxon>
        <taxon>Bacillati</taxon>
        <taxon>Cyanobacteriota</taxon>
        <taxon>Cyanophyceae</taxon>
        <taxon>Oscillatoriophycideae</taxon>
        <taxon>Oscillatoriales</taxon>
        <taxon>Oscillatoriaceae</taxon>
        <taxon>Oxynema</taxon>
        <taxon>Oxynema aestuarii</taxon>
    </lineage>
</organism>
<reference evidence="2 3" key="1">
    <citation type="submission" date="2020-04" db="EMBL/GenBank/DDBJ databases">
        <authorList>
            <person name="Basu S."/>
            <person name="Maruthanayagam V."/>
            <person name="Chakraborty S."/>
            <person name="Pramanik A."/>
            <person name="Mukherjee J."/>
            <person name="Brink B."/>
        </authorList>
    </citation>
    <scope>NUCLEOTIDE SEQUENCE [LARGE SCALE GENOMIC DNA]</scope>
    <source>
        <strain evidence="2 3">AP17</strain>
    </source>
</reference>
<gene>
    <name evidence="2" type="ORF">HCG48_23990</name>
</gene>
<feature type="chain" id="PRO_5026254060" evidence="1">
    <location>
        <begin position="19"/>
        <end position="312"/>
    </location>
</feature>
<accession>A0A6H1U336</accession>
<dbReference type="AlphaFoldDB" id="A0A6H1U336"/>
<dbReference type="KEGG" id="oxy:HCG48_23990"/>
<sequence>MNWIANFLALIAFVPASSVNLPPGTGTRVDSFSDNFEDRNWSYTYNAPKVYNRYHNPGSGWVNEIPAKNAPFGQSTNNKWHEGQVRGQPDIVEQVPTPSGGIPGSQYALRLATKDCGTPNVTRGTLQQDDLLLRPGNQSVNLAKGKGVSVVTRIYVPPLSEWENRQGYHIGFRVGATGEKNGKSENYWPGIWIWFNNKAGEQSYQFVVRANEKGEDAFASDRRHTRGGWWTLGMAFNEDGSISYYASPGVDDLKASDILAYRAGSQSAVATYKAYGLEFQDLDYVFFSLGSNDGQWATEFIVDDVAVYRISS</sequence>
<keyword evidence="1" id="KW-0732">Signal</keyword>
<evidence type="ECO:0000256" key="1">
    <source>
        <dbReference type="SAM" id="SignalP"/>
    </source>
</evidence>
<keyword evidence="3" id="KW-1185">Reference proteome</keyword>
<feature type="signal peptide" evidence="1">
    <location>
        <begin position="1"/>
        <end position="18"/>
    </location>
</feature>
<dbReference type="RefSeq" id="WP_168571428.1">
    <property type="nucleotide sequence ID" value="NZ_CP051167.1"/>
</dbReference>